<evidence type="ECO:0000313" key="1">
    <source>
        <dbReference type="EMBL" id="MBL0683531.1"/>
    </source>
</evidence>
<proteinExistence type="predicted"/>
<dbReference type="EMBL" id="JAERQJ010000003">
    <property type="protein sequence ID" value="MBL0683531.1"/>
    <property type="molecule type" value="Genomic_DNA"/>
</dbReference>
<accession>A0A937DB80</accession>
<dbReference type="RefSeq" id="WP_201918614.1">
    <property type="nucleotide sequence ID" value="NZ_BAABAX010000005.1"/>
</dbReference>
<evidence type="ECO:0000313" key="2">
    <source>
        <dbReference type="Proteomes" id="UP000651057"/>
    </source>
</evidence>
<dbReference type="AlphaFoldDB" id="A0A937DB80"/>
<comment type="caution">
    <text evidence="1">The sequence shown here is derived from an EMBL/GenBank/DDBJ whole genome shotgun (WGS) entry which is preliminary data.</text>
</comment>
<name>A0A937DB80_9FLAO</name>
<organism evidence="1 2">
    <name type="scientific">Aquimarina mytili</name>
    <dbReference type="NCBI Taxonomy" id="874423"/>
    <lineage>
        <taxon>Bacteria</taxon>
        <taxon>Pseudomonadati</taxon>
        <taxon>Bacteroidota</taxon>
        <taxon>Flavobacteriia</taxon>
        <taxon>Flavobacteriales</taxon>
        <taxon>Flavobacteriaceae</taxon>
        <taxon>Aquimarina</taxon>
    </lineage>
</organism>
<protein>
    <submittedName>
        <fullName evidence="1">Uncharacterized protein</fullName>
    </submittedName>
</protein>
<dbReference type="Proteomes" id="UP000651057">
    <property type="component" value="Unassembled WGS sequence"/>
</dbReference>
<reference evidence="1" key="1">
    <citation type="submission" date="2021-01" db="EMBL/GenBank/DDBJ databases">
        <authorList>
            <person name="Zhong Y.L."/>
        </authorList>
    </citation>
    <scope>NUCLEOTIDE SEQUENCE</scope>
    <source>
        <strain evidence="1">KCTC 23302</strain>
    </source>
</reference>
<gene>
    <name evidence="1" type="ORF">JJQ60_08390</name>
</gene>
<keyword evidence="2" id="KW-1185">Reference proteome</keyword>
<sequence>MKNIKIVFLFFFIIQITLAQESKLSIFKSLANTVWKAEGKWGDGSTFKQEIAFEFDLDSTIVIAKSKGFINKEQTKYGNRNHGIRKYDAVSNTIKFWEFDVFGGLTTGVVEVVGKNILYQYQYGESVVTDMWEYVDDTTYNFKVGNYIDGNWKQTYLETQFKASKKLQSKSKKH</sequence>